<gene>
    <name evidence="2" type="ORF">C1H71_13415</name>
</gene>
<dbReference type="RefSeq" id="WP_130106966.1">
    <property type="nucleotide sequence ID" value="NZ_CP025781.1"/>
</dbReference>
<dbReference type="InterPro" id="IPR027417">
    <property type="entry name" value="P-loop_NTPase"/>
</dbReference>
<evidence type="ECO:0000313" key="3">
    <source>
        <dbReference type="Proteomes" id="UP000515917"/>
    </source>
</evidence>
<accession>A0A7G3GB78</accession>
<dbReference type="AlphaFoldDB" id="A0A7G3GB78"/>
<keyword evidence="3" id="KW-1185">Reference proteome</keyword>
<reference evidence="2 3" key="1">
    <citation type="submission" date="2018-01" db="EMBL/GenBank/DDBJ databases">
        <title>Genome sequence of Iodobacter sp. strain PCH194 isolated from Indian Trans-Himalaya.</title>
        <authorList>
            <person name="Kumar V."/>
            <person name="Thakur V."/>
            <person name="Kumar S."/>
            <person name="Singh D."/>
        </authorList>
    </citation>
    <scope>NUCLEOTIDE SEQUENCE [LARGE SCALE GENOMIC DNA]</scope>
    <source>
        <strain evidence="2 3">PCH194</strain>
    </source>
</reference>
<dbReference type="EMBL" id="CP025781">
    <property type="protein sequence ID" value="QBC44428.1"/>
    <property type="molecule type" value="Genomic_DNA"/>
</dbReference>
<dbReference type="Proteomes" id="UP000515917">
    <property type="component" value="Chromosome"/>
</dbReference>
<proteinExistence type="predicted"/>
<dbReference type="InterPro" id="IPR002586">
    <property type="entry name" value="CobQ/CobB/MinD/ParA_Nub-bd_dom"/>
</dbReference>
<dbReference type="KEGG" id="ifl:C1H71_13415"/>
<sequence>MSIHFVLQGKGGVGKSLIAVLLAQYLQEKNDHLFCADTDPVNDTFSRYKSLPVQRLNVLNQSMEIDSRVFDCLIESLMNQTCPAVIDNGASTFIPLSAYLAENGVIDMLNEMGKTVYIHTVLTGGQAMDDTMNGLVALLRNQPAQIVVWENEYFGDVSKNGKRFIDTNIYEHNKNRIKGIINIKQRNKSTFGKDIELMVSNKLTFNDAPASGLFTAMPLQRLATVRRDIFEQLETAGL</sequence>
<dbReference type="Pfam" id="PF01656">
    <property type="entry name" value="CbiA"/>
    <property type="match status" value="1"/>
</dbReference>
<name>A0A7G3GB78_9NEIS</name>
<dbReference type="Gene3D" id="3.40.50.300">
    <property type="entry name" value="P-loop containing nucleotide triphosphate hydrolases"/>
    <property type="match status" value="1"/>
</dbReference>
<organism evidence="2 3">
    <name type="scientific">Iodobacter fluviatilis</name>
    <dbReference type="NCBI Taxonomy" id="537"/>
    <lineage>
        <taxon>Bacteria</taxon>
        <taxon>Pseudomonadati</taxon>
        <taxon>Pseudomonadota</taxon>
        <taxon>Betaproteobacteria</taxon>
        <taxon>Neisseriales</taxon>
        <taxon>Chitinibacteraceae</taxon>
        <taxon>Iodobacter</taxon>
    </lineage>
</organism>
<protein>
    <submittedName>
        <fullName evidence="2">Conjugal transfer protein TraL</fullName>
    </submittedName>
</protein>
<feature type="domain" description="CobQ/CobB/MinD/ParA nucleotide binding" evidence="1">
    <location>
        <begin position="6"/>
        <end position="188"/>
    </location>
</feature>
<evidence type="ECO:0000313" key="2">
    <source>
        <dbReference type="EMBL" id="QBC44428.1"/>
    </source>
</evidence>
<evidence type="ECO:0000259" key="1">
    <source>
        <dbReference type="Pfam" id="PF01656"/>
    </source>
</evidence>
<dbReference type="SUPFAM" id="SSF52540">
    <property type="entry name" value="P-loop containing nucleoside triphosphate hydrolases"/>
    <property type="match status" value="1"/>
</dbReference>